<dbReference type="AlphaFoldDB" id="A0A7W7H4R2"/>
<sequence>MVAGLAVVLVIAGGLVWWFGSFRARPWVPTCTDIAPSLRAELGGVWTVTDPDKGREKGKYQSSSLCTISFITADQKYTGTLDLFTVVALDQDAGRDDVAQAQCGATDQHVPVPPDYAAFRVCVQTTSLWTRVTTWAAANERWGSSAVQINLRDDEQGAVAYANDLSRLAMEKALTMSEPE</sequence>
<proteinExistence type="predicted"/>
<accession>A0A7W7H4R2</accession>
<keyword evidence="2" id="KW-1185">Reference proteome</keyword>
<organism evidence="1 2">
    <name type="scientific">Actinoplanes octamycinicus</name>
    <dbReference type="NCBI Taxonomy" id="135948"/>
    <lineage>
        <taxon>Bacteria</taxon>
        <taxon>Bacillati</taxon>
        <taxon>Actinomycetota</taxon>
        <taxon>Actinomycetes</taxon>
        <taxon>Micromonosporales</taxon>
        <taxon>Micromonosporaceae</taxon>
        <taxon>Actinoplanes</taxon>
    </lineage>
</organism>
<protein>
    <submittedName>
        <fullName evidence="1">Uncharacterized protein</fullName>
    </submittedName>
</protein>
<reference evidence="1 2" key="1">
    <citation type="submission" date="2020-08" db="EMBL/GenBank/DDBJ databases">
        <title>Sequencing the genomes of 1000 actinobacteria strains.</title>
        <authorList>
            <person name="Klenk H.-P."/>
        </authorList>
    </citation>
    <scope>NUCLEOTIDE SEQUENCE [LARGE SCALE GENOMIC DNA]</scope>
    <source>
        <strain evidence="1 2">DSM 45809</strain>
    </source>
</reference>
<evidence type="ECO:0000313" key="1">
    <source>
        <dbReference type="EMBL" id="MBB4743903.1"/>
    </source>
</evidence>
<evidence type="ECO:0000313" key="2">
    <source>
        <dbReference type="Proteomes" id="UP000546162"/>
    </source>
</evidence>
<dbReference type="RefSeq" id="WP_185044139.1">
    <property type="nucleotide sequence ID" value="NZ_BAABFG010000005.1"/>
</dbReference>
<comment type="caution">
    <text evidence="1">The sequence shown here is derived from an EMBL/GenBank/DDBJ whole genome shotgun (WGS) entry which is preliminary data.</text>
</comment>
<dbReference type="EMBL" id="JACHNB010000001">
    <property type="protein sequence ID" value="MBB4743903.1"/>
    <property type="molecule type" value="Genomic_DNA"/>
</dbReference>
<name>A0A7W7H4R2_9ACTN</name>
<gene>
    <name evidence="1" type="ORF">BJY16_007362</name>
</gene>
<dbReference type="Proteomes" id="UP000546162">
    <property type="component" value="Unassembled WGS sequence"/>
</dbReference>